<sequence>MNRYFYYSFIMVAMLNLMLYVPSVLLQERMTGAVSSLLVAIGLGTLTAYAVTSALARFPGLGVPEILRLYMPEWIVKPLLALFAFVFFFASSFALVGYTLLLNRVLTPDLPAWNLLLVLGLICIYGSTRSSMTLLFLMEMTMVLTLPVILFVLFKGIRSPDVSWNAIYTIAQYVTVRPTLTSVAAGTFIFTGYINLAIFNRLHPPNFRLKGRWLIPILGSGILLTTFFLPIGYHGTMAVDRYMYVWTQTADSMTMSFGFIERVLFLFILVYLALTLLYTSIGWHQAIEFLQSLRKSRKIEVDYTETPRSSWWISGCFFALCVAAMFILDERLTILVAQIWLTFRMFIEQGAAVLLFVLSLRRPRDSGKEAAHDSA</sequence>
<dbReference type="AlphaFoldDB" id="A0A2N5N9E2"/>
<proteinExistence type="predicted"/>
<dbReference type="GO" id="GO:0009847">
    <property type="term" value="P:spore germination"/>
    <property type="evidence" value="ECO:0007669"/>
    <property type="project" value="InterPro"/>
</dbReference>
<feature type="transmembrane region" description="Helical" evidence="1">
    <location>
        <begin position="134"/>
        <end position="154"/>
    </location>
</feature>
<comment type="caution">
    <text evidence="2">The sequence shown here is derived from an EMBL/GenBank/DDBJ whole genome shotgun (WGS) entry which is preliminary data.</text>
</comment>
<evidence type="ECO:0000313" key="3">
    <source>
        <dbReference type="Proteomes" id="UP000234789"/>
    </source>
</evidence>
<feature type="transmembrane region" description="Helical" evidence="1">
    <location>
        <begin position="37"/>
        <end position="58"/>
    </location>
</feature>
<feature type="transmembrane region" description="Helical" evidence="1">
    <location>
        <begin position="214"/>
        <end position="233"/>
    </location>
</feature>
<keyword evidence="1" id="KW-0812">Transmembrane</keyword>
<keyword evidence="1" id="KW-0472">Membrane</keyword>
<gene>
    <name evidence="2" type="ORF">B8V81_1201</name>
</gene>
<feature type="transmembrane region" description="Helical" evidence="1">
    <location>
        <begin position="79"/>
        <end position="98"/>
    </location>
</feature>
<dbReference type="Pfam" id="PF03845">
    <property type="entry name" value="Spore_permease"/>
    <property type="match status" value="1"/>
</dbReference>
<accession>A0A2N5N9E2</accession>
<dbReference type="Proteomes" id="UP000234789">
    <property type="component" value="Unassembled WGS sequence"/>
</dbReference>
<feature type="transmembrane region" description="Helical" evidence="1">
    <location>
        <begin position="5"/>
        <end position="25"/>
    </location>
</feature>
<evidence type="ECO:0008006" key="4">
    <source>
        <dbReference type="Google" id="ProtNLM"/>
    </source>
</evidence>
<feature type="transmembrane region" description="Helical" evidence="1">
    <location>
        <begin position="110"/>
        <end position="127"/>
    </location>
</feature>
<protein>
    <recommendedName>
        <fullName evidence="4">Spore germination protein</fullName>
    </recommendedName>
</protein>
<dbReference type="InterPro" id="IPR004761">
    <property type="entry name" value="Spore_GerAB"/>
</dbReference>
<dbReference type="RefSeq" id="WP_101807946.1">
    <property type="nucleotide sequence ID" value="NZ_NFEZ01000003.1"/>
</dbReference>
<reference evidence="2 3" key="1">
    <citation type="submission" date="2017-05" db="EMBL/GenBank/DDBJ databases">
        <title>Functional genome analysis of Paenibacillus pasadenensis strain R16: insights on endophytic life style and antifungal activity.</title>
        <authorList>
            <person name="Passera A."/>
            <person name="Marcolungo L."/>
            <person name="Casati P."/>
            <person name="Brasca M."/>
            <person name="Quaglino F."/>
            <person name="Delledonne M."/>
        </authorList>
    </citation>
    <scope>NUCLEOTIDE SEQUENCE [LARGE SCALE GENOMIC DNA]</scope>
    <source>
        <strain evidence="2 3">R16</strain>
    </source>
</reference>
<dbReference type="GO" id="GO:0016020">
    <property type="term" value="C:membrane"/>
    <property type="evidence" value="ECO:0007669"/>
    <property type="project" value="InterPro"/>
</dbReference>
<feature type="transmembrane region" description="Helical" evidence="1">
    <location>
        <begin position="311"/>
        <end position="328"/>
    </location>
</feature>
<keyword evidence="3" id="KW-1185">Reference proteome</keyword>
<keyword evidence="1" id="KW-1133">Transmembrane helix</keyword>
<feature type="transmembrane region" description="Helical" evidence="1">
    <location>
        <begin position="263"/>
        <end position="290"/>
    </location>
</feature>
<name>A0A2N5N9E2_9BACL</name>
<evidence type="ECO:0000256" key="1">
    <source>
        <dbReference type="SAM" id="Phobius"/>
    </source>
</evidence>
<dbReference type="EMBL" id="NFEZ01000003">
    <property type="protein sequence ID" value="PLT46977.1"/>
    <property type="molecule type" value="Genomic_DNA"/>
</dbReference>
<feature type="transmembrane region" description="Helical" evidence="1">
    <location>
        <begin position="183"/>
        <end position="202"/>
    </location>
</feature>
<evidence type="ECO:0000313" key="2">
    <source>
        <dbReference type="EMBL" id="PLT46977.1"/>
    </source>
</evidence>
<organism evidence="2 3">
    <name type="scientific">Paenibacillus pasadenensis</name>
    <dbReference type="NCBI Taxonomy" id="217090"/>
    <lineage>
        <taxon>Bacteria</taxon>
        <taxon>Bacillati</taxon>
        <taxon>Bacillota</taxon>
        <taxon>Bacilli</taxon>
        <taxon>Bacillales</taxon>
        <taxon>Paenibacillaceae</taxon>
        <taxon>Paenibacillus</taxon>
    </lineage>
</organism>